<comment type="similarity">
    <text evidence="9">Belongs to the HAD-like hydrolase superfamily. PhnX family.</text>
</comment>
<comment type="function">
    <text evidence="7 9">Involved in phosphonate degradation.</text>
</comment>
<evidence type="ECO:0000256" key="9">
    <source>
        <dbReference type="HAMAP-Rule" id="MF_01375"/>
    </source>
</evidence>
<dbReference type="InterPro" id="IPR006323">
    <property type="entry name" value="Phosphonoacetald_hydro"/>
</dbReference>
<evidence type="ECO:0000256" key="2">
    <source>
        <dbReference type="ARBA" id="ARBA00022723"/>
    </source>
</evidence>
<dbReference type="EC" id="3.11.1.1" evidence="8 9"/>
<dbReference type="SFLD" id="SFLDG01129">
    <property type="entry name" value="C1.5:_HAD__Beta-PGM__Phosphata"/>
    <property type="match status" value="1"/>
</dbReference>
<dbReference type="Proteomes" id="UP000293854">
    <property type="component" value="Unassembled WGS sequence"/>
</dbReference>
<evidence type="ECO:0000313" key="10">
    <source>
        <dbReference type="EMBL" id="QQS83248.1"/>
    </source>
</evidence>
<evidence type="ECO:0000313" key="12">
    <source>
        <dbReference type="Proteomes" id="UP000293854"/>
    </source>
</evidence>
<dbReference type="EMBL" id="RQTE01000133">
    <property type="protein sequence ID" value="RZI01953.1"/>
    <property type="molecule type" value="Genomic_DNA"/>
</dbReference>
<evidence type="ECO:0000256" key="3">
    <source>
        <dbReference type="ARBA" id="ARBA00022801"/>
    </source>
</evidence>
<dbReference type="KEGG" id="scv:A4G25_03030"/>
<protein>
    <recommendedName>
        <fullName evidence="8 9">Phosphonoacetaldehyde hydrolase</fullName>
        <shortName evidence="9">Phosphonatase</shortName>
        <ecNumber evidence="8 9">3.11.1.1</ecNumber>
    </recommendedName>
    <alternativeName>
        <fullName evidence="9">Phosphonoacetaldehyde phosphonohydrolase</fullName>
    </alternativeName>
</protein>
<feature type="active site" description="Schiff-base intermediate with substrate" evidence="9">
    <location>
        <position position="52"/>
    </location>
</feature>
<evidence type="ECO:0000313" key="11">
    <source>
        <dbReference type="EMBL" id="RZI01953.1"/>
    </source>
</evidence>
<proteinExistence type="inferred from homology"/>
<dbReference type="SFLD" id="SFLDS00003">
    <property type="entry name" value="Haloacid_Dehalogenase"/>
    <property type="match status" value="1"/>
</dbReference>
<accession>A0A143P921</accession>
<dbReference type="InterPro" id="IPR050155">
    <property type="entry name" value="HAD-like_hydrolase_sf"/>
</dbReference>
<dbReference type="SFLD" id="SFLDG01135">
    <property type="entry name" value="C1.5.6:_HAD__Beta-PGM__Phospha"/>
    <property type="match status" value="1"/>
</dbReference>
<evidence type="ECO:0000256" key="4">
    <source>
        <dbReference type="ARBA" id="ARBA00022842"/>
    </source>
</evidence>
<dbReference type="InterPro" id="IPR036412">
    <property type="entry name" value="HAD-like_sf"/>
</dbReference>
<evidence type="ECO:0000256" key="5">
    <source>
        <dbReference type="ARBA" id="ARBA00023270"/>
    </source>
</evidence>
<reference evidence="10 13" key="2">
    <citation type="submission" date="2021-01" db="EMBL/GenBank/DDBJ databases">
        <title>FDA dAtabase for Regulatory Grade micrObial Sequences (FDA-ARGOS): Supporting development and validation of Infectious Disease Dx tests.</title>
        <authorList>
            <person name="Sproer C."/>
            <person name="Gronow S."/>
            <person name="Severitt S."/>
            <person name="Schroder I."/>
            <person name="Tallon L."/>
            <person name="Sadzewicz L."/>
            <person name="Zhao X."/>
            <person name="Boylan J."/>
            <person name="Ott S."/>
            <person name="Bowen H."/>
            <person name="Vavikolanu K."/>
            <person name="Mehta A."/>
            <person name="Aluvathingal J."/>
            <person name="Nadendla S."/>
            <person name="Lowell S."/>
            <person name="Myers T."/>
            <person name="Yan Y."/>
            <person name="Sichtig H."/>
        </authorList>
    </citation>
    <scope>NUCLEOTIDE SEQUENCE [LARGE SCALE GENOMIC DNA]</scope>
    <source>
        <strain evidence="10 13">FDAARGOS_1148</strain>
    </source>
</reference>
<dbReference type="GO" id="GO:0019700">
    <property type="term" value="P:organic phosphonate catabolic process"/>
    <property type="evidence" value="ECO:0007669"/>
    <property type="project" value="InterPro"/>
</dbReference>
<dbReference type="PANTHER" id="PTHR43434">
    <property type="entry name" value="PHOSPHOGLYCOLATE PHOSPHATASE"/>
    <property type="match status" value="1"/>
</dbReference>
<dbReference type="OrthoDB" id="5504491at2"/>
<keyword evidence="4 9" id="KW-0460">Magnesium</keyword>
<feature type="binding site" evidence="9">
    <location>
        <position position="13"/>
    </location>
    <ligand>
        <name>Mg(2+)</name>
        <dbReference type="ChEBI" id="CHEBI:18420"/>
    </ligand>
</feature>
<dbReference type="GeneID" id="93726824"/>
<evidence type="ECO:0000256" key="6">
    <source>
        <dbReference type="ARBA" id="ARBA00052005"/>
    </source>
</evidence>
<organism evidence="11 12">
    <name type="scientific">Staphylococcus condimenti</name>
    <dbReference type="NCBI Taxonomy" id="70255"/>
    <lineage>
        <taxon>Bacteria</taxon>
        <taxon>Bacillati</taxon>
        <taxon>Bacillota</taxon>
        <taxon>Bacilli</taxon>
        <taxon>Bacillales</taxon>
        <taxon>Staphylococcaceae</taxon>
        <taxon>Staphylococcus</taxon>
    </lineage>
</organism>
<dbReference type="GO" id="GO:0005829">
    <property type="term" value="C:cytosol"/>
    <property type="evidence" value="ECO:0007669"/>
    <property type="project" value="TreeGrafter"/>
</dbReference>
<keyword evidence="3 9" id="KW-0378">Hydrolase</keyword>
<dbReference type="HAMAP" id="MF_01375">
    <property type="entry name" value="PhnX"/>
    <property type="match status" value="1"/>
</dbReference>
<comment type="catalytic activity">
    <reaction evidence="6 9">
        <text>phosphonoacetaldehyde + H2O = acetaldehyde + phosphate + H(+)</text>
        <dbReference type="Rhea" id="RHEA:18905"/>
        <dbReference type="ChEBI" id="CHEBI:15343"/>
        <dbReference type="ChEBI" id="CHEBI:15377"/>
        <dbReference type="ChEBI" id="CHEBI:15378"/>
        <dbReference type="ChEBI" id="CHEBI:43474"/>
        <dbReference type="ChEBI" id="CHEBI:58383"/>
        <dbReference type="EC" id="3.11.1.1"/>
    </reaction>
</comment>
<dbReference type="NCBIfam" id="TIGR01422">
    <property type="entry name" value="phosphonatase"/>
    <property type="match status" value="1"/>
</dbReference>
<sequence length="261" mass="29320">MLNKIEGVIFDWAGTMIDFGCFAPVHVFIDIFKDAGLDVTIQEAREPMGMLKRDHIQAMLEMPRIQSLWEEKYGEKATETDIDQLYEKFEDQLMKTLENFTTPIQGAVDTANWLKAKGIKVGSTTGYTKEMMEVVKPNAALQGYQPDNVVTADMVGGFGRPYPYMIFKNMEDLELQSVKHVLKVGDTVSDIQEGVNSGVITVGVIKGSSIAGYNEEDWRKLSEDKRVEIGTKVKEKFEANGADYIIYSIEELPGLIEEINN</sequence>
<dbReference type="SUPFAM" id="SSF56784">
    <property type="entry name" value="HAD-like"/>
    <property type="match status" value="1"/>
</dbReference>
<keyword evidence="13" id="KW-1185">Reference proteome</keyword>
<dbReference type="Proteomes" id="UP000595942">
    <property type="component" value="Chromosome"/>
</dbReference>
<dbReference type="GO" id="GO:0050194">
    <property type="term" value="F:phosphonoacetaldehyde hydrolase activity"/>
    <property type="evidence" value="ECO:0007669"/>
    <property type="project" value="UniProtKB-UniRule"/>
</dbReference>
<dbReference type="AlphaFoldDB" id="A0A143P921"/>
<dbReference type="GO" id="GO:0006281">
    <property type="term" value="P:DNA repair"/>
    <property type="evidence" value="ECO:0007669"/>
    <property type="project" value="TreeGrafter"/>
</dbReference>
<evidence type="ECO:0000256" key="7">
    <source>
        <dbReference type="ARBA" id="ARBA00056573"/>
    </source>
</evidence>
<comment type="cofactor">
    <cofactor evidence="9">
        <name>Mg(2+)</name>
        <dbReference type="ChEBI" id="CHEBI:18420"/>
    </cofactor>
    <text evidence="9">Binds 1 Mg(2+) ion per subunit.</text>
</comment>
<dbReference type="FunFam" id="1.10.150.240:FF:000006">
    <property type="entry name" value="Phosphonoacetaldehyde hydrolase"/>
    <property type="match status" value="1"/>
</dbReference>
<name>A0A143P921_9STAP</name>
<evidence type="ECO:0000256" key="1">
    <source>
        <dbReference type="ARBA" id="ARBA00011738"/>
    </source>
</evidence>
<dbReference type="Pfam" id="PF00702">
    <property type="entry name" value="Hydrolase"/>
    <property type="match status" value="1"/>
</dbReference>
<dbReference type="GO" id="GO:0000287">
    <property type="term" value="F:magnesium ion binding"/>
    <property type="evidence" value="ECO:0007669"/>
    <property type="project" value="UniProtKB-UniRule"/>
</dbReference>
<keyword evidence="2 9" id="KW-0479">Metal-binding</keyword>
<dbReference type="CDD" id="cd02586">
    <property type="entry name" value="HAD_PHN"/>
    <property type="match status" value="1"/>
</dbReference>
<dbReference type="Gene3D" id="3.40.50.1000">
    <property type="entry name" value="HAD superfamily/HAD-like"/>
    <property type="match status" value="1"/>
</dbReference>
<feature type="binding site" evidence="9">
    <location>
        <position position="186"/>
    </location>
    <ligand>
        <name>Mg(2+)</name>
        <dbReference type="ChEBI" id="CHEBI:18420"/>
    </ligand>
</feature>
<dbReference type="PANTHER" id="PTHR43434:SF19">
    <property type="entry name" value="PHOSPHONOACETALDEHYDE HYDROLASE"/>
    <property type="match status" value="1"/>
</dbReference>
<dbReference type="GO" id="GO:0008967">
    <property type="term" value="F:phosphoglycolate phosphatase activity"/>
    <property type="evidence" value="ECO:0007669"/>
    <property type="project" value="TreeGrafter"/>
</dbReference>
<evidence type="ECO:0000256" key="8">
    <source>
        <dbReference type="ARBA" id="ARBA00066472"/>
    </source>
</evidence>
<comment type="subunit">
    <text evidence="1 9">Homodimer.</text>
</comment>
<evidence type="ECO:0000313" key="13">
    <source>
        <dbReference type="Proteomes" id="UP000595942"/>
    </source>
</evidence>
<dbReference type="InterPro" id="IPR023214">
    <property type="entry name" value="HAD_sf"/>
</dbReference>
<feature type="binding site" evidence="9">
    <location>
        <position position="11"/>
    </location>
    <ligand>
        <name>Mg(2+)</name>
        <dbReference type="ChEBI" id="CHEBI:18420"/>
    </ligand>
</feature>
<gene>
    <name evidence="9" type="primary">phnX</name>
    <name evidence="11" type="ORF">EIG99_07510</name>
    <name evidence="10" type="ORF">I6J05_02690</name>
</gene>
<keyword evidence="5 9" id="KW-0704">Schiff base</keyword>
<feature type="active site" description="Nucleophile" evidence="9">
    <location>
        <position position="11"/>
    </location>
</feature>
<reference evidence="11 12" key="1">
    <citation type="submission" date="2018-11" db="EMBL/GenBank/DDBJ databases">
        <title>Genomic profiling of Staphylococcus species from a Poultry farm system in KwaZulu-Natal, South Africa.</title>
        <authorList>
            <person name="Amoako D.G."/>
            <person name="Somboro A.M."/>
            <person name="Abia A.L.K."/>
            <person name="Bester L.A."/>
            <person name="Essack S.Y."/>
        </authorList>
    </citation>
    <scope>NUCLEOTIDE SEQUENCE [LARGE SCALE GENOMIC DNA]</scope>
    <source>
        <strain evidence="11 12">SA11</strain>
    </source>
</reference>
<dbReference type="RefSeq" id="WP_047131254.1">
    <property type="nucleotide sequence ID" value="NZ_CP015114.1"/>
</dbReference>
<dbReference type="EMBL" id="CP068073">
    <property type="protein sequence ID" value="QQS83248.1"/>
    <property type="molecule type" value="Genomic_DNA"/>
</dbReference>
<dbReference type="InterPro" id="IPR023198">
    <property type="entry name" value="PGP-like_dom2"/>
</dbReference>
<dbReference type="Gene3D" id="1.10.150.240">
    <property type="entry name" value="Putative phosphatase, domain 2"/>
    <property type="match status" value="1"/>
</dbReference>